<dbReference type="Pfam" id="PF00535">
    <property type="entry name" value="Glycos_transf_2"/>
    <property type="match status" value="1"/>
</dbReference>
<name>A0A846MST4_9BACT</name>
<dbReference type="SUPFAM" id="SSF53448">
    <property type="entry name" value="Nucleotide-diphospho-sugar transferases"/>
    <property type="match status" value="1"/>
</dbReference>
<keyword evidence="3 6" id="KW-0808">Transferase</keyword>
<evidence type="ECO:0000256" key="2">
    <source>
        <dbReference type="ARBA" id="ARBA00022676"/>
    </source>
</evidence>
<evidence type="ECO:0000256" key="1">
    <source>
        <dbReference type="ARBA" id="ARBA00006739"/>
    </source>
</evidence>
<dbReference type="AlphaFoldDB" id="A0A846MST4"/>
<keyword evidence="4" id="KW-0812">Transmembrane</keyword>
<keyword evidence="2" id="KW-0328">Glycosyltransferase</keyword>
<dbReference type="InterPro" id="IPR029044">
    <property type="entry name" value="Nucleotide-diphossugar_trans"/>
</dbReference>
<keyword evidence="4" id="KW-0472">Membrane</keyword>
<evidence type="ECO:0000256" key="4">
    <source>
        <dbReference type="SAM" id="Phobius"/>
    </source>
</evidence>
<dbReference type="EMBL" id="JAASRN010000004">
    <property type="protein sequence ID" value="NIK74656.1"/>
    <property type="molecule type" value="Genomic_DNA"/>
</dbReference>
<feature type="domain" description="Glycosyltransferase 2-like" evidence="5">
    <location>
        <begin position="12"/>
        <end position="175"/>
    </location>
</feature>
<feature type="transmembrane region" description="Helical" evidence="4">
    <location>
        <begin position="247"/>
        <end position="269"/>
    </location>
</feature>
<evidence type="ECO:0000313" key="7">
    <source>
        <dbReference type="Proteomes" id="UP000537126"/>
    </source>
</evidence>
<dbReference type="PANTHER" id="PTHR43685:SF5">
    <property type="entry name" value="GLYCOSYLTRANSFERASE EPSE-RELATED"/>
    <property type="match status" value="1"/>
</dbReference>
<comment type="caution">
    <text evidence="6">The sequence shown here is derived from an EMBL/GenBank/DDBJ whole genome shotgun (WGS) entry which is preliminary data.</text>
</comment>
<protein>
    <submittedName>
        <fullName evidence="6">Glycosyltransferase involved in cell wall biosynthesis</fullName>
    </submittedName>
</protein>
<keyword evidence="4" id="KW-1133">Transmembrane helix</keyword>
<organism evidence="6 7">
    <name type="scientific">Thermonema lapsum</name>
    <dbReference type="NCBI Taxonomy" id="28195"/>
    <lineage>
        <taxon>Bacteria</taxon>
        <taxon>Pseudomonadati</taxon>
        <taxon>Bacteroidota</taxon>
        <taxon>Cytophagia</taxon>
        <taxon>Cytophagales</taxon>
        <taxon>Thermonemataceae</taxon>
        <taxon>Thermonema</taxon>
    </lineage>
</organism>
<reference evidence="6 7" key="1">
    <citation type="submission" date="2020-03" db="EMBL/GenBank/DDBJ databases">
        <title>Genomic Encyclopedia of Type Strains, Phase IV (KMG-IV): sequencing the most valuable type-strain genomes for metagenomic binning, comparative biology and taxonomic classification.</title>
        <authorList>
            <person name="Goeker M."/>
        </authorList>
    </citation>
    <scope>NUCLEOTIDE SEQUENCE [LARGE SCALE GENOMIC DNA]</scope>
    <source>
        <strain evidence="6 7">DSM 5718</strain>
    </source>
</reference>
<dbReference type="Gene3D" id="3.90.550.10">
    <property type="entry name" value="Spore Coat Polysaccharide Biosynthesis Protein SpsA, Chain A"/>
    <property type="match status" value="1"/>
</dbReference>
<comment type="similarity">
    <text evidence="1">Belongs to the glycosyltransferase 2 family.</text>
</comment>
<dbReference type="InterPro" id="IPR050834">
    <property type="entry name" value="Glycosyltransf_2"/>
</dbReference>
<dbReference type="RefSeq" id="WP_166920632.1">
    <property type="nucleotide sequence ID" value="NZ_JAASRN010000004.1"/>
</dbReference>
<evidence type="ECO:0000259" key="5">
    <source>
        <dbReference type="Pfam" id="PF00535"/>
    </source>
</evidence>
<keyword evidence="7" id="KW-1185">Reference proteome</keyword>
<evidence type="ECO:0000256" key="3">
    <source>
        <dbReference type="ARBA" id="ARBA00022679"/>
    </source>
</evidence>
<dbReference type="Proteomes" id="UP000537126">
    <property type="component" value="Unassembled WGS sequence"/>
</dbReference>
<sequence length="276" mass="31860">MSNQKTNAIKTTVLIPHYNNLDGLHKSLASIAAKPRVRVLIVDDGSKAEQRPDEAKLQNCFAHLQVIVLLNEKNRGIEHVLNQGLEYILEHFPDSPYIARLDAGDTCHPERFAIQERYMDEHPEVALLGSWVDIVTTEGKKIYTYKAPIAHEEIKRSMFLKIAFMHPSVLMRASAVRSIGGYPYDYPAAEDYAYFFKFVHAFKTAVIPQSLTFYELNNKGISMTKRKRQLRSRIKVLWANRALGNPYFWLGMLRVCMLFILPYSWVLFLKKKLNIQ</sequence>
<accession>A0A846MST4</accession>
<evidence type="ECO:0000313" key="6">
    <source>
        <dbReference type="EMBL" id="NIK74656.1"/>
    </source>
</evidence>
<dbReference type="InterPro" id="IPR001173">
    <property type="entry name" value="Glyco_trans_2-like"/>
</dbReference>
<dbReference type="PANTHER" id="PTHR43685">
    <property type="entry name" value="GLYCOSYLTRANSFERASE"/>
    <property type="match status" value="1"/>
</dbReference>
<proteinExistence type="inferred from homology"/>
<dbReference type="GO" id="GO:0016757">
    <property type="term" value="F:glycosyltransferase activity"/>
    <property type="evidence" value="ECO:0007669"/>
    <property type="project" value="UniProtKB-KW"/>
</dbReference>
<gene>
    <name evidence="6" type="ORF">FHS56_002185</name>
</gene>